<evidence type="ECO:0000313" key="2">
    <source>
        <dbReference type="Proteomes" id="UP000008311"/>
    </source>
</evidence>
<proteinExistence type="predicted"/>
<dbReference type="AlphaFoldDB" id="B9TEU0"/>
<protein>
    <submittedName>
        <fullName evidence="1">Uncharacterized protein</fullName>
    </submittedName>
</protein>
<reference evidence="2" key="1">
    <citation type="journal article" date="2010" name="Nat. Biotechnol.">
        <title>Draft genome sequence of the oilseed species Ricinus communis.</title>
        <authorList>
            <person name="Chan A.P."/>
            <person name="Crabtree J."/>
            <person name="Zhao Q."/>
            <person name="Lorenzi H."/>
            <person name="Orvis J."/>
            <person name="Puiu D."/>
            <person name="Melake-Berhan A."/>
            <person name="Jones K.M."/>
            <person name="Redman J."/>
            <person name="Chen G."/>
            <person name="Cahoon E.B."/>
            <person name="Gedil M."/>
            <person name="Stanke M."/>
            <person name="Haas B.J."/>
            <person name="Wortman J.R."/>
            <person name="Fraser-Liggett C.M."/>
            <person name="Ravel J."/>
            <person name="Rabinowicz P.D."/>
        </authorList>
    </citation>
    <scope>NUCLEOTIDE SEQUENCE [LARGE SCALE GENOMIC DNA]</scope>
    <source>
        <strain evidence="2">cv. Hale</strain>
    </source>
</reference>
<gene>
    <name evidence="1" type="ORF">RCOM_1947420</name>
</gene>
<organism evidence="1 2">
    <name type="scientific">Ricinus communis</name>
    <name type="common">Castor bean</name>
    <dbReference type="NCBI Taxonomy" id="3988"/>
    <lineage>
        <taxon>Eukaryota</taxon>
        <taxon>Viridiplantae</taxon>
        <taxon>Streptophyta</taxon>
        <taxon>Embryophyta</taxon>
        <taxon>Tracheophyta</taxon>
        <taxon>Spermatophyta</taxon>
        <taxon>Magnoliopsida</taxon>
        <taxon>eudicotyledons</taxon>
        <taxon>Gunneridae</taxon>
        <taxon>Pentapetalae</taxon>
        <taxon>rosids</taxon>
        <taxon>fabids</taxon>
        <taxon>Malpighiales</taxon>
        <taxon>Euphorbiaceae</taxon>
        <taxon>Acalyphoideae</taxon>
        <taxon>Acalypheae</taxon>
        <taxon>Ricinus</taxon>
    </lineage>
</organism>
<sequence length="55" mass="6444">MMSIPSKAMVPMSRVRIVRLANIINFQSREDRSRPMAGRAIATRIRIRRGWGRLY</sequence>
<name>B9TEU0_RICCO</name>
<dbReference type="InParanoid" id="B9TEU0"/>
<dbReference type="EMBL" id="EQ979285">
    <property type="protein sequence ID" value="EEF25623.1"/>
    <property type="molecule type" value="Genomic_DNA"/>
</dbReference>
<accession>B9TEU0</accession>
<evidence type="ECO:0000313" key="1">
    <source>
        <dbReference type="EMBL" id="EEF25623.1"/>
    </source>
</evidence>
<keyword evidence="2" id="KW-1185">Reference proteome</keyword>
<dbReference type="Proteomes" id="UP000008311">
    <property type="component" value="Unassembled WGS sequence"/>
</dbReference>